<dbReference type="AlphaFoldDB" id="D8QDX7"/>
<dbReference type="RefSeq" id="XP_003028662.1">
    <property type="nucleotide sequence ID" value="XM_003028616.1"/>
</dbReference>
<dbReference type="HOGENOM" id="CLU_585468_0_0_1"/>
<dbReference type="InParanoid" id="D8QDX7"/>
<proteinExistence type="predicted"/>
<evidence type="ECO:0000313" key="2">
    <source>
        <dbReference type="Proteomes" id="UP000007431"/>
    </source>
</evidence>
<dbReference type="InterPro" id="IPR032675">
    <property type="entry name" value="LRR_dom_sf"/>
</dbReference>
<evidence type="ECO:0000313" key="1">
    <source>
        <dbReference type="EMBL" id="EFI93759.1"/>
    </source>
</evidence>
<gene>
    <name evidence="1" type="ORF">SCHCODRAFT_112062</name>
</gene>
<dbReference type="VEuPathDB" id="FungiDB:SCHCODRAFT_01182790"/>
<feature type="non-terminal residue" evidence="1">
    <location>
        <position position="440"/>
    </location>
</feature>
<dbReference type="KEGG" id="scm:SCHCO_01182790"/>
<dbReference type="GeneID" id="9590461"/>
<reference evidence="1 2" key="1">
    <citation type="journal article" date="2010" name="Nat. Biotechnol.">
        <title>Genome sequence of the model mushroom Schizophyllum commune.</title>
        <authorList>
            <person name="Ohm R.A."/>
            <person name="de Jong J.F."/>
            <person name="Lugones L.G."/>
            <person name="Aerts A."/>
            <person name="Kothe E."/>
            <person name="Stajich J.E."/>
            <person name="de Vries R.P."/>
            <person name="Record E."/>
            <person name="Levasseur A."/>
            <person name="Baker S.E."/>
            <person name="Bartholomew K.A."/>
            <person name="Coutinho P.M."/>
            <person name="Erdmann S."/>
            <person name="Fowler T.J."/>
            <person name="Gathman A.C."/>
            <person name="Lombard V."/>
            <person name="Henrissat B."/>
            <person name="Knabe N."/>
            <person name="Kuees U."/>
            <person name="Lilly W.W."/>
            <person name="Lindquist E."/>
            <person name="Lucas S."/>
            <person name="Magnuson J.K."/>
            <person name="Piumi F."/>
            <person name="Raudaskoski M."/>
            <person name="Salamov A."/>
            <person name="Schmutz J."/>
            <person name="Schwarze F.W.M.R."/>
            <person name="vanKuyk P.A."/>
            <person name="Horton J.S."/>
            <person name="Grigoriev I.V."/>
            <person name="Woesten H.A.B."/>
        </authorList>
    </citation>
    <scope>NUCLEOTIDE SEQUENCE [LARGE SCALE GENOMIC DNA]</scope>
    <source>
        <strain evidence="2">H4-8 / FGSC 9210</strain>
    </source>
</reference>
<dbReference type="OrthoDB" id="3365698at2759"/>
<accession>D8QDX7</accession>
<dbReference type="Gene3D" id="3.80.10.10">
    <property type="entry name" value="Ribonuclease Inhibitor"/>
    <property type="match status" value="1"/>
</dbReference>
<dbReference type="EMBL" id="GL377310">
    <property type="protein sequence ID" value="EFI93759.1"/>
    <property type="molecule type" value="Genomic_DNA"/>
</dbReference>
<organism evidence="2">
    <name type="scientific">Schizophyllum commune (strain H4-8 / FGSC 9210)</name>
    <name type="common">Split gill fungus</name>
    <dbReference type="NCBI Taxonomy" id="578458"/>
    <lineage>
        <taxon>Eukaryota</taxon>
        <taxon>Fungi</taxon>
        <taxon>Dikarya</taxon>
        <taxon>Basidiomycota</taxon>
        <taxon>Agaricomycotina</taxon>
        <taxon>Agaricomycetes</taxon>
        <taxon>Agaricomycetidae</taxon>
        <taxon>Agaricales</taxon>
        <taxon>Schizophyllaceae</taxon>
        <taxon>Schizophyllum</taxon>
    </lineage>
</organism>
<protein>
    <recommendedName>
        <fullName evidence="3">F-box domain-containing protein</fullName>
    </recommendedName>
</protein>
<sequence length="440" mass="49229">MVFIYYRGNRHLDPVASDPIWTLLHVCQRWRDVAQDQSSLWCRIEANALSNTVLKGHPEESRIALTCTVLGRYLANSHNHPLDICIGDFQEVCWRPVIELIWDHHPRWRHVDVAFSGIELLAEVARASLPLGVSQVPMPLFKCLRIESFVVDLPCLAPVLSASGLRHLELDTSVTGALAHVLPWSQITRYRGAAYADGGQFLLSYMPNLEICEVLADQHPGDNLRTSSQLESPVCPMSRLRVLSLEGLAGLCLRSIEAPSLEKLRINVYDHSHLLAYVKRSGLATLSTLSTECGVDGMGDHRLREILLSCPALRVLALHCEGAPPTDIFALLAEDASKILPRLAVLHIVPWPYTVQCNPGQVETEAYFRRLLHVAKCLLAQEDRSLRSVEMSVITQHSSVPDVVRRVAKDVLGDHVYVLTLSGWRGRHSVKKHFQEFPSD</sequence>
<dbReference type="Proteomes" id="UP000007431">
    <property type="component" value="Unassembled WGS sequence"/>
</dbReference>
<name>D8QDX7_SCHCM</name>
<evidence type="ECO:0008006" key="3">
    <source>
        <dbReference type="Google" id="ProtNLM"/>
    </source>
</evidence>
<keyword evidence="2" id="KW-1185">Reference proteome</keyword>